<keyword evidence="2" id="KW-0472">Membrane</keyword>
<sequence>MYSTPRRWMPLVTAATLAPSLILGSSVASAAPAEVSFIDACRASSVVDVDNLGEDTVTVEAPATVEPGQRFTYRIQTGAQFYPDKNSGATTISVSRLKNDFEIPANAVFVGATVVAGTGINLDNVPPNVLRVDDSGVVNDGSGGVLRLSGDNEVIGNSPSSSTDSEGGIRVPKNSKNLDGSTNPNGDTWFQMPAVEVTMIAGESGVIAPKLRTAGAAGEFDNDANFNTSLAKASLFGTHWAVTRCSPRDTTTGPLNGGAGPAATVAISSPTDVKTSTVVSAPESVPTGTSVTLSATVSPAPGGGTVQFQNNGVDLDRPVSVVDGRASVSHTFADAGEHKIGAVYSGAPGTATSTSEVRTMTVTGSEEPSTNRVPETAVLIALGAVAVAALFVVGWSRSRRK</sequence>
<feature type="region of interest" description="Disordered" evidence="1">
    <location>
        <begin position="149"/>
        <end position="186"/>
    </location>
</feature>
<protein>
    <submittedName>
        <fullName evidence="5">Ig-like domain-containing protein</fullName>
    </submittedName>
</protein>
<accession>A0ABW9FV28</accession>
<dbReference type="Proteomes" id="UP001629744">
    <property type="component" value="Unassembled WGS sequence"/>
</dbReference>
<evidence type="ECO:0000256" key="2">
    <source>
        <dbReference type="SAM" id="Phobius"/>
    </source>
</evidence>
<keyword evidence="6" id="KW-1185">Reference proteome</keyword>
<dbReference type="RefSeq" id="WP_348605566.1">
    <property type="nucleotide sequence ID" value="NZ_CP157276.1"/>
</dbReference>
<dbReference type="EMBL" id="JBDLNU010000003">
    <property type="protein sequence ID" value="MFM1729460.1"/>
    <property type="molecule type" value="Genomic_DNA"/>
</dbReference>
<organism evidence="5 6">
    <name type="scientific">Prescottella soli</name>
    <dbReference type="NCBI Taxonomy" id="1543852"/>
    <lineage>
        <taxon>Bacteria</taxon>
        <taxon>Bacillati</taxon>
        <taxon>Actinomycetota</taxon>
        <taxon>Actinomycetes</taxon>
        <taxon>Mycobacteriales</taxon>
        <taxon>Nocardiaceae</taxon>
        <taxon>Prescottella</taxon>
    </lineage>
</organism>
<evidence type="ECO:0000259" key="4">
    <source>
        <dbReference type="Pfam" id="PF16640"/>
    </source>
</evidence>
<feature type="domain" description="Bacterial Ig-like" evidence="4">
    <location>
        <begin position="279"/>
        <end position="363"/>
    </location>
</feature>
<feature type="transmembrane region" description="Helical" evidence="2">
    <location>
        <begin position="377"/>
        <end position="395"/>
    </location>
</feature>
<dbReference type="Gene3D" id="2.60.40.10">
    <property type="entry name" value="Immunoglobulins"/>
    <property type="match status" value="1"/>
</dbReference>
<evidence type="ECO:0000256" key="3">
    <source>
        <dbReference type="SAM" id="SignalP"/>
    </source>
</evidence>
<feature type="compositionally biased region" description="Polar residues" evidence="1">
    <location>
        <begin position="155"/>
        <end position="165"/>
    </location>
</feature>
<name>A0ABW9FV28_9NOCA</name>
<dbReference type="Pfam" id="PF16640">
    <property type="entry name" value="Big_3_5"/>
    <property type="match status" value="1"/>
</dbReference>
<evidence type="ECO:0000313" key="5">
    <source>
        <dbReference type="EMBL" id="MFM1729460.1"/>
    </source>
</evidence>
<comment type="caution">
    <text evidence="5">The sequence shown here is derived from an EMBL/GenBank/DDBJ whole genome shotgun (WGS) entry which is preliminary data.</text>
</comment>
<feature type="compositionally biased region" description="Polar residues" evidence="1">
    <location>
        <begin position="174"/>
        <end position="186"/>
    </location>
</feature>
<keyword evidence="3" id="KW-0732">Signal</keyword>
<keyword evidence="2" id="KW-1133">Transmembrane helix</keyword>
<gene>
    <name evidence="5" type="ORF">ABEU19_002970</name>
</gene>
<keyword evidence="2" id="KW-0812">Transmembrane</keyword>
<evidence type="ECO:0000256" key="1">
    <source>
        <dbReference type="SAM" id="MobiDB-lite"/>
    </source>
</evidence>
<dbReference type="InterPro" id="IPR032109">
    <property type="entry name" value="Big_3_5"/>
</dbReference>
<feature type="signal peptide" evidence="3">
    <location>
        <begin position="1"/>
        <end position="30"/>
    </location>
</feature>
<reference evidence="5 6" key="1">
    <citation type="submission" date="2023-11" db="EMBL/GenBank/DDBJ databases">
        <authorList>
            <person name="Val-Calvo J."/>
            <person name="Scortti M."/>
            <person name="Vazquez-Boland J."/>
        </authorList>
    </citation>
    <scope>NUCLEOTIDE SEQUENCE [LARGE SCALE GENOMIC DNA]</scope>
    <source>
        <strain evidence="5 6">DSM 46662</strain>
    </source>
</reference>
<dbReference type="InterPro" id="IPR013783">
    <property type="entry name" value="Ig-like_fold"/>
</dbReference>
<proteinExistence type="predicted"/>
<feature type="chain" id="PRO_5046284392" evidence="3">
    <location>
        <begin position="31"/>
        <end position="401"/>
    </location>
</feature>
<evidence type="ECO:0000313" key="6">
    <source>
        <dbReference type="Proteomes" id="UP001629744"/>
    </source>
</evidence>